<accession>A0A2T5XTD0</accession>
<dbReference type="PANTHER" id="PTHR41533">
    <property type="entry name" value="L,D-TRANSPEPTIDASE HI_1667-RELATED"/>
    <property type="match status" value="1"/>
</dbReference>
<dbReference type="SUPFAM" id="SSF141523">
    <property type="entry name" value="L,D-transpeptidase catalytic domain-like"/>
    <property type="match status" value="1"/>
</dbReference>
<evidence type="ECO:0000259" key="8">
    <source>
        <dbReference type="PROSITE" id="PS52029"/>
    </source>
</evidence>
<dbReference type="InterPro" id="IPR002477">
    <property type="entry name" value="Peptidoglycan-bd-like"/>
</dbReference>
<organism evidence="9 10">
    <name type="scientific">Capnocytophaga leadbetteri</name>
    <dbReference type="NCBI Taxonomy" id="327575"/>
    <lineage>
        <taxon>Bacteria</taxon>
        <taxon>Pseudomonadati</taxon>
        <taxon>Bacteroidota</taxon>
        <taxon>Flavobacteriia</taxon>
        <taxon>Flavobacteriales</taxon>
        <taxon>Flavobacteriaceae</taxon>
        <taxon>Capnocytophaga</taxon>
    </lineage>
</organism>
<comment type="caution">
    <text evidence="9">The sequence shown here is derived from an EMBL/GenBank/DDBJ whole genome shotgun (WGS) entry which is preliminary data.</text>
</comment>
<dbReference type="GO" id="GO:0016740">
    <property type="term" value="F:transferase activity"/>
    <property type="evidence" value="ECO:0007669"/>
    <property type="project" value="UniProtKB-KW"/>
</dbReference>
<dbReference type="InterPro" id="IPR036365">
    <property type="entry name" value="PGBD-like_sf"/>
</dbReference>
<dbReference type="GO" id="GO:0008360">
    <property type="term" value="P:regulation of cell shape"/>
    <property type="evidence" value="ECO:0007669"/>
    <property type="project" value="UniProtKB-UniRule"/>
</dbReference>
<dbReference type="GO" id="GO:0004180">
    <property type="term" value="F:carboxypeptidase activity"/>
    <property type="evidence" value="ECO:0007669"/>
    <property type="project" value="UniProtKB-ARBA"/>
</dbReference>
<dbReference type="InterPro" id="IPR036366">
    <property type="entry name" value="PGBDSf"/>
</dbReference>
<sequence>MLITQLLDMNKRNAKTIWLLLTAFLLLQSCKKNPASHPDSSLRDTGEEIYKEALTIGVDTSAATFEKLFIADADQKKGVQSDTYNYYTQNGNKTRWLYQDMPSRLFAEYLSVLDSVTNDGLNPETYRRNALAKAVDSAYTHQLSDEYKANLDKEITASFFLLTQHLSKGRLSRKNYGNHSWIPPKSKRKNIDLLLNIDDKQPLSTVINSLLPQSKQYQQMREKYVLLKKQTLDSAETIDFANFKDFVYGYTAPVIEKLRKGLKQKGFEAIAEADPQTVDSTLIRTVQRFQESKGLTPDGVLGKQTLYFINMNDTRTRDLLKLNMERMRVFNNYLGDHYAIVNIPDFKLLLFEKDSILFETRVVVGKSATSTPIFTDTIQYVEFRPTWSVPQSIIKKEMIPQIVSQANPEKYKNRGYTMYENGKKVDPTQVNWNDPAVHKRGFYFVEAPSANNSLGLVKFILTNGMSIYLHDTPSKHFFDRDYRALSHGCIRVQNPSELAYHLLKNEESETPWTIEKVTEAMQNTKRSQYRIALKTKYKVNIIYYTAWVDNNGEVVIKNDIYELDTPQLNEIKRFES</sequence>
<evidence type="ECO:0000313" key="9">
    <source>
        <dbReference type="EMBL" id="PTX06130.1"/>
    </source>
</evidence>
<dbReference type="GO" id="GO:0071555">
    <property type="term" value="P:cell wall organization"/>
    <property type="evidence" value="ECO:0007669"/>
    <property type="project" value="UniProtKB-UniRule"/>
</dbReference>
<dbReference type="InterPro" id="IPR038063">
    <property type="entry name" value="Transpep_catalytic_dom"/>
</dbReference>
<evidence type="ECO:0000256" key="4">
    <source>
        <dbReference type="ARBA" id="ARBA00022960"/>
    </source>
</evidence>
<keyword evidence="6 7" id="KW-0961">Cell wall biogenesis/degradation</keyword>
<evidence type="ECO:0000256" key="3">
    <source>
        <dbReference type="ARBA" id="ARBA00022679"/>
    </source>
</evidence>
<dbReference type="Pfam" id="PF03734">
    <property type="entry name" value="YkuD"/>
    <property type="match status" value="1"/>
</dbReference>
<feature type="active site" description="Proton donor/acceptor" evidence="7">
    <location>
        <position position="470"/>
    </location>
</feature>
<dbReference type="Pfam" id="PF20142">
    <property type="entry name" value="Scaffold"/>
    <property type="match status" value="1"/>
</dbReference>
<dbReference type="Gene3D" id="2.40.440.10">
    <property type="entry name" value="L,D-transpeptidase catalytic domain-like"/>
    <property type="match status" value="1"/>
</dbReference>
<name>A0A2T5XTD0_9FLAO</name>
<feature type="active site" description="Nucleophile" evidence="7">
    <location>
        <position position="489"/>
    </location>
</feature>
<gene>
    <name evidence="9" type="ORF">C8P65_1095</name>
</gene>
<evidence type="ECO:0000313" key="10">
    <source>
        <dbReference type="Proteomes" id="UP000243985"/>
    </source>
</evidence>
<dbReference type="EMBL" id="QBKG01000009">
    <property type="protein sequence ID" value="PTX06130.1"/>
    <property type="molecule type" value="Genomic_DNA"/>
</dbReference>
<dbReference type="UniPathway" id="UPA00219"/>
<keyword evidence="5 7" id="KW-0573">Peptidoglycan synthesis</keyword>
<protein>
    <submittedName>
        <fullName evidence="9">Murein L,D-transpeptidase YcbB/YkuD</fullName>
    </submittedName>
</protein>
<evidence type="ECO:0000256" key="5">
    <source>
        <dbReference type="ARBA" id="ARBA00022984"/>
    </source>
</evidence>
<reference evidence="9 10" key="1">
    <citation type="submission" date="2018-04" db="EMBL/GenBank/DDBJ databases">
        <title>Genomic Encyclopedia of Archaeal and Bacterial Type Strains, Phase II (KMG-II): from individual species to whole genera.</title>
        <authorList>
            <person name="Goeker M."/>
        </authorList>
    </citation>
    <scope>NUCLEOTIDE SEQUENCE [LARGE SCALE GENOMIC DNA]</scope>
    <source>
        <strain evidence="9 10">DSM 22902</strain>
    </source>
</reference>
<dbReference type="InterPro" id="IPR052905">
    <property type="entry name" value="LD-transpeptidase_YkuD-like"/>
</dbReference>
<evidence type="ECO:0000256" key="7">
    <source>
        <dbReference type="PROSITE-ProRule" id="PRU01373"/>
    </source>
</evidence>
<dbReference type="PANTHER" id="PTHR41533:SF2">
    <property type="entry name" value="BLR7131 PROTEIN"/>
    <property type="match status" value="1"/>
</dbReference>
<evidence type="ECO:0000256" key="6">
    <source>
        <dbReference type="ARBA" id="ARBA00023316"/>
    </source>
</evidence>
<dbReference type="Gene3D" id="1.10.101.10">
    <property type="entry name" value="PGBD-like superfamily/PGBD"/>
    <property type="match status" value="1"/>
</dbReference>
<dbReference type="InterPro" id="IPR045380">
    <property type="entry name" value="LD_TPept_scaffold_dom"/>
</dbReference>
<keyword evidence="3" id="KW-0808">Transferase</keyword>
<evidence type="ECO:0000256" key="2">
    <source>
        <dbReference type="ARBA" id="ARBA00005992"/>
    </source>
</evidence>
<dbReference type="Pfam" id="PF01471">
    <property type="entry name" value="PG_binding_1"/>
    <property type="match status" value="1"/>
</dbReference>
<dbReference type="AlphaFoldDB" id="A0A2T5XTD0"/>
<feature type="domain" description="L,D-TPase catalytic" evidence="8">
    <location>
        <begin position="337"/>
        <end position="515"/>
    </location>
</feature>
<evidence type="ECO:0000256" key="1">
    <source>
        <dbReference type="ARBA" id="ARBA00004752"/>
    </source>
</evidence>
<proteinExistence type="inferred from homology"/>
<comment type="similarity">
    <text evidence="2">Belongs to the YkuD family.</text>
</comment>
<dbReference type="CDD" id="cd16913">
    <property type="entry name" value="YkuD_like"/>
    <property type="match status" value="1"/>
</dbReference>
<keyword evidence="4 7" id="KW-0133">Cell shape</keyword>
<dbReference type="SUPFAM" id="SSF47090">
    <property type="entry name" value="PGBD-like"/>
    <property type="match status" value="1"/>
</dbReference>
<comment type="pathway">
    <text evidence="1 7">Cell wall biogenesis; peptidoglycan biosynthesis.</text>
</comment>
<dbReference type="GO" id="GO:0009252">
    <property type="term" value="P:peptidoglycan biosynthetic process"/>
    <property type="evidence" value="ECO:0007669"/>
    <property type="project" value="UniProtKB-UniPathway"/>
</dbReference>
<dbReference type="PROSITE" id="PS52029">
    <property type="entry name" value="LD_TPASE"/>
    <property type="match status" value="1"/>
</dbReference>
<dbReference type="Proteomes" id="UP000243985">
    <property type="component" value="Unassembled WGS sequence"/>
</dbReference>
<dbReference type="InterPro" id="IPR005490">
    <property type="entry name" value="LD_TPept_cat_dom"/>
</dbReference>